<evidence type="ECO:0000256" key="1">
    <source>
        <dbReference type="ARBA" id="ARBA00023002"/>
    </source>
</evidence>
<dbReference type="Proteomes" id="UP000287352">
    <property type="component" value="Unassembled WGS sequence"/>
</dbReference>
<dbReference type="Pfam" id="PF01494">
    <property type="entry name" value="FAD_binding_3"/>
    <property type="match status" value="1"/>
</dbReference>
<dbReference type="SUPFAM" id="SSF50475">
    <property type="entry name" value="FMN-binding split barrel"/>
    <property type="match status" value="1"/>
</dbReference>
<dbReference type="SUPFAM" id="SSF51905">
    <property type="entry name" value="FAD/NAD(P)-binding domain"/>
    <property type="match status" value="1"/>
</dbReference>
<dbReference type="RefSeq" id="WP_126582451.1">
    <property type="nucleotide sequence ID" value="NZ_BIFR01000002.1"/>
</dbReference>
<reference evidence="4" key="1">
    <citation type="submission" date="2018-12" db="EMBL/GenBank/DDBJ databases">
        <title>Tengunoibacter tsumagoiensis gen. nov., sp. nov., Dictyobacter kobayashii sp. nov., D. alpinus sp. nov., and D. joshuensis sp. nov. and description of Dictyobacteraceae fam. nov. within the order Ktedonobacterales isolated from Tengu-no-mugimeshi.</title>
        <authorList>
            <person name="Wang C.M."/>
            <person name="Zheng Y."/>
            <person name="Sakai Y."/>
            <person name="Toyoda A."/>
            <person name="Minakuchi Y."/>
            <person name="Abe K."/>
            <person name="Yokota A."/>
            <person name="Yabe S."/>
        </authorList>
    </citation>
    <scope>NUCLEOTIDE SEQUENCE [LARGE SCALE GENOMIC DNA]</scope>
    <source>
        <strain evidence="4">Uno3</strain>
    </source>
</reference>
<organism evidence="3 4">
    <name type="scientific">Tengunoibacter tsumagoiensis</name>
    <dbReference type="NCBI Taxonomy" id="2014871"/>
    <lineage>
        <taxon>Bacteria</taxon>
        <taxon>Bacillati</taxon>
        <taxon>Chloroflexota</taxon>
        <taxon>Ktedonobacteria</taxon>
        <taxon>Ktedonobacterales</taxon>
        <taxon>Dictyobacteraceae</taxon>
        <taxon>Tengunoibacter</taxon>
    </lineage>
</organism>
<evidence type="ECO:0000259" key="2">
    <source>
        <dbReference type="Pfam" id="PF01494"/>
    </source>
</evidence>
<evidence type="ECO:0000313" key="3">
    <source>
        <dbReference type="EMBL" id="GCE14925.1"/>
    </source>
</evidence>
<dbReference type="OrthoDB" id="9806565at2"/>
<gene>
    <name evidence="3" type="ORF">KTT_47840</name>
</gene>
<evidence type="ECO:0000313" key="4">
    <source>
        <dbReference type="Proteomes" id="UP000287352"/>
    </source>
</evidence>
<dbReference type="Gene3D" id="2.30.110.10">
    <property type="entry name" value="Electron Transport, Fmn-binding Protein, Chain A"/>
    <property type="match status" value="1"/>
</dbReference>
<keyword evidence="1" id="KW-0560">Oxidoreductase</keyword>
<accession>A0A402A7A4</accession>
<dbReference type="PANTHER" id="PTHR43476">
    <property type="entry name" value="3-(3-HYDROXY-PHENYL)PROPIONATE/3-HYDROXYCINNAMIC ACID HYDROXYLASE"/>
    <property type="match status" value="1"/>
</dbReference>
<dbReference type="AlphaFoldDB" id="A0A402A7A4"/>
<dbReference type="PANTHER" id="PTHR43476:SF5">
    <property type="entry name" value="FAD-DEPENDENT MONOOXYGENASE"/>
    <property type="match status" value="1"/>
</dbReference>
<dbReference type="GO" id="GO:0016491">
    <property type="term" value="F:oxidoreductase activity"/>
    <property type="evidence" value="ECO:0007669"/>
    <property type="project" value="UniProtKB-KW"/>
</dbReference>
<dbReference type="InterPro" id="IPR004378">
    <property type="entry name" value="F420H2_quin_Rdtase"/>
</dbReference>
<dbReference type="InterPro" id="IPR002938">
    <property type="entry name" value="FAD-bd"/>
</dbReference>
<feature type="domain" description="FAD-binding" evidence="2">
    <location>
        <begin position="6"/>
        <end position="350"/>
    </location>
</feature>
<name>A0A402A7A4_9CHLR</name>
<dbReference type="InterPro" id="IPR036188">
    <property type="entry name" value="FAD/NAD-bd_sf"/>
</dbReference>
<dbReference type="GO" id="GO:0071949">
    <property type="term" value="F:FAD binding"/>
    <property type="evidence" value="ECO:0007669"/>
    <property type="project" value="InterPro"/>
</dbReference>
<dbReference type="Pfam" id="PF04075">
    <property type="entry name" value="F420H2_quin_red"/>
    <property type="match status" value="1"/>
</dbReference>
<dbReference type="NCBIfam" id="TIGR00026">
    <property type="entry name" value="hi_GC_TIGR00026"/>
    <property type="match status" value="1"/>
</dbReference>
<proteinExistence type="predicted"/>
<dbReference type="PRINTS" id="PR00420">
    <property type="entry name" value="RNGMNOXGNASE"/>
</dbReference>
<dbReference type="Gene3D" id="3.50.50.60">
    <property type="entry name" value="FAD/NAD(P)-binding domain"/>
    <property type="match status" value="2"/>
</dbReference>
<dbReference type="EMBL" id="BIFR01000002">
    <property type="protein sequence ID" value="GCE14925.1"/>
    <property type="molecule type" value="Genomic_DNA"/>
</dbReference>
<comment type="caution">
    <text evidence="3">The sequence shown here is derived from an EMBL/GenBank/DDBJ whole genome shotgun (WGS) entry which is preliminary data.</text>
</comment>
<protein>
    <recommendedName>
        <fullName evidence="2">FAD-binding domain-containing protein</fullName>
    </recommendedName>
</protein>
<sequence length="553" mass="61335">MDTIQTQVIIVGGAVAGGSLACALAYQGIHSVLLEKRKTPTDLNRGDGMQPRSLEIMEEWGLLSAFEKAGAIPAYGIEMYHPFLGKLLEIDLGVVKTAHPHLLNLPHRDIEVLLLEHARKSGYCQILYGNASDLIMEEGRAIGVSATIAGSEIEIYAPVIAGADGAQSALRRKIGIEVAFQEYEHDLLVLHAQRPDWFTGKLRTRVFLHQDGAAILLPLPDEKVRLALLVPAGQGGQWKMMTEEALLHQLIKRNPRLGDLKGIEKQGEHIYRMRKMHAPTYAAKGVVLLGDAAHVTHAAGGLGMNMALQDAHTLAAELASAFQHRVSFDQAYSNYERLRYPVNQGVIDRAEFMSKQLWTPSQRAFWGRALSLAIPHYLLPFLWKKITTSLAWRNAGILTPTPAKRSPFPALIVALYRLSQGRIGGHSHQNPVLLLSTQQENNKMHTVPLLFFPKGDQLLIVASNGGSDLPPQWYRNLQRNQQVILHIGSTSQKALATVADQDLHAELWPWLIERYAGLEAYQKKTPRQLAIILLQQEVPTEKKEPEFVAIGAK</sequence>
<keyword evidence="4" id="KW-1185">Reference proteome</keyword>
<dbReference type="InterPro" id="IPR050631">
    <property type="entry name" value="PheA/TfdB_FAD_monoxygenase"/>
</dbReference>
<dbReference type="InterPro" id="IPR012349">
    <property type="entry name" value="Split_barrel_FMN-bd"/>
</dbReference>